<dbReference type="PANTHER" id="PTHR40980">
    <property type="entry name" value="PLUG DOMAIN-CONTAINING PROTEIN"/>
    <property type="match status" value="1"/>
</dbReference>
<dbReference type="EMBL" id="CP027850">
    <property type="protein sequence ID" value="AVQ02580.1"/>
    <property type="molecule type" value="Genomic_DNA"/>
</dbReference>
<keyword evidence="5 9" id="KW-0798">TonB box</keyword>
<evidence type="ECO:0000256" key="9">
    <source>
        <dbReference type="RuleBase" id="RU003357"/>
    </source>
</evidence>
<comment type="similarity">
    <text evidence="8 9">Belongs to the TonB-dependent receptor family.</text>
</comment>
<dbReference type="RefSeq" id="WP_013079534.1">
    <property type="nucleotide sequence ID" value="NZ_CP027850.1"/>
</dbReference>
<dbReference type="NCBIfam" id="TIGR01782">
    <property type="entry name" value="TonB-Xanth-Caul"/>
    <property type="match status" value="1"/>
</dbReference>
<evidence type="ECO:0000256" key="1">
    <source>
        <dbReference type="ARBA" id="ARBA00004571"/>
    </source>
</evidence>
<feature type="chain" id="PRO_5045864135" evidence="11">
    <location>
        <begin position="31"/>
        <end position="882"/>
    </location>
</feature>
<reference evidence="14 15" key="1">
    <citation type="journal article" date="2015" name="Biotechnol. Bioeng.">
        <title>Genome sequence and phenotypic characterization of Caulobacter segnis.</title>
        <authorList>
            <person name="Patel S."/>
            <person name="Fletcher B."/>
            <person name="Scott D.C."/>
            <person name="Ely B."/>
        </authorList>
    </citation>
    <scope>NUCLEOTIDE SEQUENCE [LARGE SCALE GENOMIC DNA]</scope>
    <source>
        <strain evidence="14 15">TK0059</strain>
    </source>
</reference>
<dbReference type="Pfam" id="PF07715">
    <property type="entry name" value="Plug"/>
    <property type="match status" value="1"/>
</dbReference>
<evidence type="ECO:0000256" key="11">
    <source>
        <dbReference type="SAM" id="SignalP"/>
    </source>
</evidence>
<evidence type="ECO:0000313" key="14">
    <source>
        <dbReference type="EMBL" id="AVQ02580.1"/>
    </source>
</evidence>
<comment type="subcellular location">
    <subcellularLocation>
        <location evidence="1 8">Cell outer membrane</location>
        <topology evidence="1 8">Multi-pass membrane protein</topology>
    </subcellularLocation>
</comment>
<dbReference type="InterPro" id="IPR000531">
    <property type="entry name" value="Beta-barrel_TonB"/>
</dbReference>
<keyword evidence="3 8" id="KW-1134">Transmembrane beta strand</keyword>
<feature type="domain" description="TonB-dependent receptor plug" evidence="13">
    <location>
        <begin position="69"/>
        <end position="176"/>
    </location>
</feature>
<evidence type="ECO:0000313" key="15">
    <source>
        <dbReference type="Proteomes" id="UP000240527"/>
    </source>
</evidence>
<gene>
    <name evidence="14" type="ORF">B7G68_12430</name>
</gene>
<keyword evidence="2 8" id="KW-0813">Transport</keyword>
<name>A0ABN5IVQ2_9CAUL</name>
<evidence type="ECO:0000256" key="7">
    <source>
        <dbReference type="ARBA" id="ARBA00023237"/>
    </source>
</evidence>
<accession>A0ABN5IVQ2</accession>
<organism evidence="14 15">
    <name type="scientific">Caulobacter segnis</name>
    <dbReference type="NCBI Taxonomy" id="88688"/>
    <lineage>
        <taxon>Bacteria</taxon>
        <taxon>Pseudomonadati</taxon>
        <taxon>Pseudomonadota</taxon>
        <taxon>Alphaproteobacteria</taxon>
        <taxon>Caulobacterales</taxon>
        <taxon>Caulobacteraceae</taxon>
        <taxon>Caulobacter</taxon>
    </lineage>
</organism>
<evidence type="ECO:0000256" key="2">
    <source>
        <dbReference type="ARBA" id="ARBA00022448"/>
    </source>
</evidence>
<dbReference type="SUPFAM" id="SSF56935">
    <property type="entry name" value="Porins"/>
    <property type="match status" value="1"/>
</dbReference>
<keyword evidence="11" id="KW-0732">Signal</keyword>
<protein>
    <submittedName>
        <fullName evidence="14">TonB-dependent receptor</fullName>
    </submittedName>
</protein>
<dbReference type="PANTHER" id="PTHR40980:SF3">
    <property type="entry name" value="TONB-DEPENDENT RECEPTOR-LIKE BETA-BARREL DOMAIN-CONTAINING PROTEIN"/>
    <property type="match status" value="1"/>
</dbReference>
<feature type="signal peptide" evidence="11">
    <location>
        <begin position="1"/>
        <end position="30"/>
    </location>
</feature>
<dbReference type="Gene3D" id="2.170.130.10">
    <property type="entry name" value="TonB-dependent receptor, plug domain"/>
    <property type="match status" value="1"/>
</dbReference>
<keyword evidence="14" id="KW-0675">Receptor</keyword>
<evidence type="ECO:0000256" key="4">
    <source>
        <dbReference type="ARBA" id="ARBA00022692"/>
    </source>
</evidence>
<keyword evidence="15" id="KW-1185">Reference proteome</keyword>
<dbReference type="InterPro" id="IPR012910">
    <property type="entry name" value="Plug_dom"/>
</dbReference>
<feature type="domain" description="TonB-dependent receptor-like beta-barrel" evidence="12">
    <location>
        <begin position="408"/>
        <end position="849"/>
    </location>
</feature>
<dbReference type="PROSITE" id="PS52016">
    <property type="entry name" value="TONB_DEPENDENT_REC_3"/>
    <property type="match status" value="1"/>
</dbReference>
<dbReference type="Pfam" id="PF00593">
    <property type="entry name" value="TonB_dep_Rec_b-barrel"/>
    <property type="match status" value="1"/>
</dbReference>
<dbReference type="InterPro" id="IPR037066">
    <property type="entry name" value="Plug_dom_sf"/>
</dbReference>
<evidence type="ECO:0000259" key="13">
    <source>
        <dbReference type="Pfam" id="PF07715"/>
    </source>
</evidence>
<proteinExistence type="inferred from homology"/>
<evidence type="ECO:0000256" key="6">
    <source>
        <dbReference type="ARBA" id="ARBA00023136"/>
    </source>
</evidence>
<dbReference type="InterPro" id="IPR039426">
    <property type="entry name" value="TonB-dep_rcpt-like"/>
</dbReference>
<dbReference type="Proteomes" id="UP000240527">
    <property type="component" value="Chromosome"/>
</dbReference>
<sequence length="882" mass="96322">MSSSKFLSAPCAGAVAVLAFAALGAGQARAADTAAPATPAAEPADAVDAVVITSYGKSLQAAAALKRSADYGLDAVNAEDIGKFPTRNAAEALQLVTGVTIDRQRGAGLYVSVRGLGPQFQYTELNGRSIAVNDLIENGGAKGRQFRFEVLPAELISQIEVVKTPTADMDEGALGGNINIKTFKPFDLGKKAAFSVRETYSDVRKKADPSVSGLGSWTNADKTIGVLASGLYDERHVRNDRLYMVGWNLDKFKSVLGSGLYTPTRTRPTVETEHRKLYSGALSGQWKPNGDFQTDVDLLVTRLDVDYDEFGLDIYPDDATFATPQFVAGSQKVVGDTVVAGTINNVRWMASRETSLNRHDLTIFGIKQAWTPGAWAFNAEYGYSRARSYHPDGKATTRDRIAFFAPLSFDFSRGSTSIPQLTTTVDYTNPANFVGQAFDYTWKDSRDSDETFRLDGSRVFSGWFTKIAFGAEQHNMNRTYLRRDWVLNDILNVPLTTLGASFYETMPYTGFLKDFAGNTPRTWVTPTSDAYYKKMYTSAVAAQPWSAADLRNSFIVDQKIHSAYVRGDFKFDLGGVPVSGNLGVRYAETKQLASGTLTSGSTPVPVGYLKEYKNWLPSLNVKLDLRDDLVGRLSASRVVNRPNVTDSAPRISVSRDSPTASGGNPDLDPFLADQYDASLEWYPAPTTAVTAAVFIKTMDNYITAQNTTIQVPGRGDVLLSASVNGGDAEVRGFEAAYNQSLSFLPAPFDGFGVQASVTLVDSKANYFAGNRQIKDDLVGLSKQSYNLVGYYEKGPISARLGWFWRSRYLQSIGSTTTAQSYIAPYGSLDGSLSYQITPQYAVTLEGSNLTDEVRFTYGKTKDQPMEIYHWGRTVSLTLRGKF</sequence>
<dbReference type="InterPro" id="IPR010104">
    <property type="entry name" value="TonB_rcpt_bac"/>
</dbReference>
<evidence type="ECO:0000256" key="8">
    <source>
        <dbReference type="PROSITE-ProRule" id="PRU01360"/>
    </source>
</evidence>
<evidence type="ECO:0000256" key="10">
    <source>
        <dbReference type="SAM" id="MobiDB-lite"/>
    </source>
</evidence>
<keyword evidence="7 8" id="KW-0998">Cell outer membrane</keyword>
<evidence type="ECO:0000256" key="3">
    <source>
        <dbReference type="ARBA" id="ARBA00022452"/>
    </source>
</evidence>
<dbReference type="Gene3D" id="2.40.170.20">
    <property type="entry name" value="TonB-dependent receptor, beta-barrel domain"/>
    <property type="match status" value="1"/>
</dbReference>
<keyword evidence="4 8" id="KW-0812">Transmembrane</keyword>
<keyword evidence="6 8" id="KW-0472">Membrane</keyword>
<feature type="region of interest" description="Disordered" evidence="10">
    <location>
        <begin position="646"/>
        <end position="667"/>
    </location>
</feature>
<evidence type="ECO:0000256" key="5">
    <source>
        <dbReference type="ARBA" id="ARBA00023077"/>
    </source>
</evidence>
<dbReference type="CDD" id="cd01347">
    <property type="entry name" value="ligand_gated_channel"/>
    <property type="match status" value="1"/>
</dbReference>
<dbReference type="InterPro" id="IPR036942">
    <property type="entry name" value="Beta-barrel_TonB_sf"/>
</dbReference>
<evidence type="ECO:0000259" key="12">
    <source>
        <dbReference type="Pfam" id="PF00593"/>
    </source>
</evidence>